<dbReference type="HOGENOM" id="CLU_2157726_0_0_1"/>
<name>A0A0C2WQ26_AMAMK</name>
<evidence type="ECO:0000313" key="3">
    <source>
        <dbReference type="Proteomes" id="UP000054549"/>
    </source>
</evidence>
<feature type="region of interest" description="Disordered" evidence="1">
    <location>
        <begin position="1"/>
        <end position="25"/>
    </location>
</feature>
<reference evidence="2 3" key="1">
    <citation type="submission" date="2014-04" db="EMBL/GenBank/DDBJ databases">
        <title>Evolutionary Origins and Diversification of the Mycorrhizal Mutualists.</title>
        <authorList>
            <consortium name="DOE Joint Genome Institute"/>
            <consortium name="Mycorrhizal Genomics Consortium"/>
            <person name="Kohler A."/>
            <person name="Kuo A."/>
            <person name="Nagy L.G."/>
            <person name="Floudas D."/>
            <person name="Copeland A."/>
            <person name="Barry K.W."/>
            <person name="Cichocki N."/>
            <person name="Veneault-Fourrey C."/>
            <person name="LaButti K."/>
            <person name="Lindquist E.A."/>
            <person name="Lipzen A."/>
            <person name="Lundell T."/>
            <person name="Morin E."/>
            <person name="Murat C."/>
            <person name="Riley R."/>
            <person name="Ohm R."/>
            <person name="Sun H."/>
            <person name="Tunlid A."/>
            <person name="Henrissat B."/>
            <person name="Grigoriev I.V."/>
            <person name="Hibbett D.S."/>
            <person name="Martin F."/>
        </authorList>
    </citation>
    <scope>NUCLEOTIDE SEQUENCE [LARGE SCALE GENOMIC DNA]</scope>
    <source>
        <strain evidence="2 3">Koide BX008</strain>
    </source>
</reference>
<evidence type="ECO:0000256" key="1">
    <source>
        <dbReference type="SAM" id="MobiDB-lite"/>
    </source>
</evidence>
<evidence type="ECO:0000313" key="2">
    <source>
        <dbReference type="EMBL" id="KIL63762.1"/>
    </source>
</evidence>
<dbReference type="EMBL" id="KN818256">
    <property type="protein sequence ID" value="KIL63762.1"/>
    <property type="molecule type" value="Genomic_DNA"/>
</dbReference>
<dbReference type="AlphaFoldDB" id="A0A0C2WQ26"/>
<feature type="compositionally biased region" description="Basic and acidic residues" evidence="1">
    <location>
        <begin position="13"/>
        <end position="25"/>
    </location>
</feature>
<proteinExistence type="predicted"/>
<dbReference type="Proteomes" id="UP000054549">
    <property type="component" value="Unassembled WGS sequence"/>
</dbReference>
<dbReference type="InParanoid" id="A0A0C2WQ26"/>
<accession>A0A0C2WQ26</accession>
<gene>
    <name evidence="2" type="ORF">M378DRAFT_164224</name>
</gene>
<protein>
    <submittedName>
        <fullName evidence="2">Uncharacterized protein</fullName>
    </submittedName>
</protein>
<sequence length="111" mass="12159">MGLLNEGTALSWEETKAQTKSQESREAIQNKFLGTWPGSAQSRSNSGHGYADALIESVIVLEALVSCKCHGGFFEKGTFVSFKCPRSLVIMVVLWCARRCRLCTGTIITLT</sequence>
<keyword evidence="3" id="KW-1185">Reference proteome</keyword>
<organism evidence="2 3">
    <name type="scientific">Amanita muscaria (strain Koide BX008)</name>
    <dbReference type="NCBI Taxonomy" id="946122"/>
    <lineage>
        <taxon>Eukaryota</taxon>
        <taxon>Fungi</taxon>
        <taxon>Dikarya</taxon>
        <taxon>Basidiomycota</taxon>
        <taxon>Agaricomycotina</taxon>
        <taxon>Agaricomycetes</taxon>
        <taxon>Agaricomycetidae</taxon>
        <taxon>Agaricales</taxon>
        <taxon>Pluteineae</taxon>
        <taxon>Amanitaceae</taxon>
        <taxon>Amanita</taxon>
    </lineage>
</organism>